<dbReference type="STRING" id="1802397.A3J43_01960"/>
<evidence type="ECO:0000313" key="7">
    <source>
        <dbReference type="Proteomes" id="UP000176604"/>
    </source>
</evidence>
<keyword evidence="3" id="KW-0547">Nucleotide-binding</keyword>
<accession>A0A1F7UH95</accession>
<dbReference type="InterPro" id="IPR003593">
    <property type="entry name" value="AAA+_ATPase"/>
</dbReference>
<dbReference type="Proteomes" id="UP000176604">
    <property type="component" value="Unassembled WGS sequence"/>
</dbReference>
<dbReference type="AlphaFoldDB" id="A0A1F7UH95"/>
<dbReference type="InterPro" id="IPR027417">
    <property type="entry name" value="P-loop_NTPase"/>
</dbReference>
<evidence type="ECO:0000256" key="3">
    <source>
        <dbReference type="ARBA" id="ARBA00022741"/>
    </source>
</evidence>
<keyword evidence="2" id="KW-0813">Transport</keyword>
<gene>
    <name evidence="6" type="ORF">A3J43_01960</name>
</gene>
<dbReference type="GO" id="GO:0016887">
    <property type="term" value="F:ATP hydrolysis activity"/>
    <property type="evidence" value="ECO:0007669"/>
    <property type="project" value="InterPro"/>
</dbReference>
<organism evidence="6 7">
    <name type="scientific">Candidatus Uhrbacteria bacterium RIFCSPHIGHO2_12_FULL_54_23</name>
    <dbReference type="NCBI Taxonomy" id="1802397"/>
    <lineage>
        <taxon>Bacteria</taxon>
        <taxon>Candidatus Uhriibacteriota</taxon>
    </lineage>
</organism>
<sequence>MLRLENISKSFGSVKAVDGLSFSISPGEVVGFLGPNGAGKTTTMRMIAGILEPDSGRIEFNGADVLEEPMALKRRLGYLPENNPLAEDLLVREAIAFTATLHGLTGKKVKEAVLSAAERTGLTAMVNRPVGDLSKGYRQRVGLAQAIVTEPELLIFDEPTEGLDPNQRHEIRDLITSLGKKRTVLLSTHVLTEVASTCSRVMVIREGRLVADGTVEELEKRATGKKQVTVEVIGNGAKEGLEKIEGVVRVAHVRPVQDGRNRFELETMADADVRPEIFKLAVLRNWILVELHEGGRSLEDVFRQLTVES</sequence>
<dbReference type="PANTHER" id="PTHR43335:SF4">
    <property type="entry name" value="ABC TRANSPORTER, ATP-BINDING PROTEIN"/>
    <property type="match status" value="1"/>
</dbReference>
<reference evidence="6 7" key="1">
    <citation type="journal article" date="2016" name="Nat. Commun.">
        <title>Thousands of microbial genomes shed light on interconnected biogeochemical processes in an aquifer system.</title>
        <authorList>
            <person name="Anantharaman K."/>
            <person name="Brown C.T."/>
            <person name="Hug L.A."/>
            <person name="Sharon I."/>
            <person name="Castelle C.J."/>
            <person name="Probst A.J."/>
            <person name="Thomas B.C."/>
            <person name="Singh A."/>
            <person name="Wilkins M.J."/>
            <person name="Karaoz U."/>
            <person name="Brodie E.L."/>
            <person name="Williams K.H."/>
            <person name="Hubbard S.S."/>
            <person name="Banfield J.F."/>
        </authorList>
    </citation>
    <scope>NUCLEOTIDE SEQUENCE [LARGE SCALE GENOMIC DNA]</scope>
</reference>
<evidence type="ECO:0000256" key="2">
    <source>
        <dbReference type="ARBA" id="ARBA00022448"/>
    </source>
</evidence>
<dbReference type="SMART" id="SM00382">
    <property type="entry name" value="AAA"/>
    <property type="match status" value="1"/>
</dbReference>
<comment type="caution">
    <text evidence="6">The sequence shown here is derived from an EMBL/GenBank/DDBJ whole genome shotgun (WGS) entry which is preliminary data.</text>
</comment>
<proteinExistence type="inferred from homology"/>
<evidence type="ECO:0000256" key="1">
    <source>
        <dbReference type="ARBA" id="ARBA00005417"/>
    </source>
</evidence>
<dbReference type="SUPFAM" id="SSF52540">
    <property type="entry name" value="P-loop containing nucleoside triphosphate hydrolases"/>
    <property type="match status" value="1"/>
</dbReference>
<evidence type="ECO:0000313" key="6">
    <source>
        <dbReference type="EMBL" id="OGL77651.1"/>
    </source>
</evidence>
<comment type="similarity">
    <text evidence="1">Belongs to the ABC transporter superfamily.</text>
</comment>
<dbReference type="Pfam" id="PF00005">
    <property type="entry name" value="ABC_tran"/>
    <property type="match status" value="1"/>
</dbReference>
<protein>
    <recommendedName>
        <fullName evidence="5">ABC transporter domain-containing protein</fullName>
    </recommendedName>
</protein>
<dbReference type="EMBL" id="MGEF01000054">
    <property type="protein sequence ID" value="OGL77651.1"/>
    <property type="molecule type" value="Genomic_DNA"/>
</dbReference>
<dbReference type="GO" id="GO:0005524">
    <property type="term" value="F:ATP binding"/>
    <property type="evidence" value="ECO:0007669"/>
    <property type="project" value="UniProtKB-KW"/>
</dbReference>
<evidence type="ECO:0000259" key="5">
    <source>
        <dbReference type="PROSITE" id="PS50893"/>
    </source>
</evidence>
<name>A0A1F7UH95_9BACT</name>
<dbReference type="InterPro" id="IPR003439">
    <property type="entry name" value="ABC_transporter-like_ATP-bd"/>
</dbReference>
<feature type="domain" description="ABC transporter" evidence="5">
    <location>
        <begin position="2"/>
        <end position="231"/>
    </location>
</feature>
<evidence type="ECO:0000256" key="4">
    <source>
        <dbReference type="ARBA" id="ARBA00022840"/>
    </source>
</evidence>
<dbReference type="Gene3D" id="3.40.50.300">
    <property type="entry name" value="P-loop containing nucleotide triphosphate hydrolases"/>
    <property type="match status" value="1"/>
</dbReference>
<dbReference type="PANTHER" id="PTHR43335">
    <property type="entry name" value="ABC TRANSPORTER, ATP-BINDING PROTEIN"/>
    <property type="match status" value="1"/>
</dbReference>
<keyword evidence="4" id="KW-0067">ATP-binding</keyword>
<dbReference type="PROSITE" id="PS50893">
    <property type="entry name" value="ABC_TRANSPORTER_2"/>
    <property type="match status" value="1"/>
</dbReference>